<comment type="caution">
    <text evidence="1">The sequence shown here is derived from an EMBL/GenBank/DDBJ whole genome shotgun (WGS) entry which is preliminary data.</text>
</comment>
<evidence type="ECO:0000313" key="1">
    <source>
        <dbReference type="EMBL" id="MBE9144153.1"/>
    </source>
</evidence>
<dbReference type="RefSeq" id="WP_193869669.1">
    <property type="nucleotide sequence ID" value="NZ_JADEWU010000026.1"/>
</dbReference>
<gene>
    <name evidence="1" type="ORF">IQ236_13115</name>
</gene>
<keyword evidence="2" id="KW-1185">Reference proteome</keyword>
<reference evidence="1 2" key="1">
    <citation type="submission" date="2020-10" db="EMBL/GenBank/DDBJ databases">
        <authorList>
            <person name="Castelo-Branco R."/>
            <person name="Eusebio N."/>
            <person name="Adriana R."/>
            <person name="Vieira A."/>
            <person name="Brugerolle De Fraissinette N."/>
            <person name="Rezende De Castro R."/>
            <person name="Schneider M.P."/>
            <person name="Vasconcelos V."/>
            <person name="Leao P.N."/>
        </authorList>
    </citation>
    <scope>NUCLEOTIDE SEQUENCE [LARGE SCALE GENOMIC DNA]</scope>
    <source>
        <strain evidence="1 2">LEGE 06226</strain>
    </source>
</reference>
<evidence type="ECO:0000313" key="2">
    <source>
        <dbReference type="Proteomes" id="UP000640725"/>
    </source>
</evidence>
<organism evidence="1 2">
    <name type="scientific">Planktothrix mougeotii LEGE 06226</name>
    <dbReference type="NCBI Taxonomy" id="1828728"/>
    <lineage>
        <taxon>Bacteria</taxon>
        <taxon>Bacillati</taxon>
        <taxon>Cyanobacteriota</taxon>
        <taxon>Cyanophyceae</taxon>
        <taxon>Oscillatoriophycideae</taxon>
        <taxon>Oscillatoriales</taxon>
        <taxon>Microcoleaceae</taxon>
        <taxon>Planktothrix</taxon>
    </lineage>
</organism>
<dbReference type="EMBL" id="JADEWU010000026">
    <property type="protein sequence ID" value="MBE9144153.1"/>
    <property type="molecule type" value="Genomic_DNA"/>
</dbReference>
<dbReference type="Proteomes" id="UP000640725">
    <property type="component" value="Unassembled WGS sequence"/>
</dbReference>
<name>A0ABR9UCF7_9CYAN</name>
<sequence>MALTSEEEDKIRQLLARESEQKQKSVLASKNSFKSWLKQVAGWLVAKLTDHAIDLLFQWLLGC</sequence>
<accession>A0ABR9UCF7</accession>
<proteinExistence type="predicted"/>
<protein>
    <submittedName>
        <fullName evidence="1">Uncharacterized protein</fullName>
    </submittedName>
</protein>